<feature type="domain" description="Gfo/Idh/MocA-like oxidoreductase N-terminal" evidence="3">
    <location>
        <begin position="49"/>
        <end position="170"/>
    </location>
</feature>
<feature type="signal peptide" evidence="2">
    <location>
        <begin position="1"/>
        <end position="20"/>
    </location>
</feature>
<dbReference type="RefSeq" id="WP_381523203.1">
    <property type="nucleotide sequence ID" value="NZ_JBHULN010000007.1"/>
</dbReference>
<reference evidence="6" key="1">
    <citation type="journal article" date="2019" name="Int. J. Syst. Evol. Microbiol.">
        <title>The Global Catalogue of Microorganisms (GCM) 10K type strain sequencing project: providing services to taxonomists for standard genome sequencing and annotation.</title>
        <authorList>
            <consortium name="The Broad Institute Genomics Platform"/>
            <consortium name="The Broad Institute Genome Sequencing Center for Infectious Disease"/>
            <person name="Wu L."/>
            <person name="Ma J."/>
        </authorList>
    </citation>
    <scope>NUCLEOTIDE SEQUENCE [LARGE SCALE GENOMIC DNA]</scope>
    <source>
        <strain evidence="6">KCTC 42805</strain>
    </source>
</reference>
<dbReference type="Gene3D" id="3.30.360.10">
    <property type="entry name" value="Dihydrodipicolinate Reductase, domain 2"/>
    <property type="match status" value="1"/>
</dbReference>
<feature type="region of interest" description="Disordered" evidence="1">
    <location>
        <begin position="464"/>
        <end position="494"/>
    </location>
</feature>
<comment type="caution">
    <text evidence="5">The sequence shown here is derived from an EMBL/GenBank/DDBJ whole genome shotgun (WGS) entry which is preliminary data.</text>
</comment>
<dbReference type="Gene3D" id="3.40.50.720">
    <property type="entry name" value="NAD(P)-binding Rossmann-like Domain"/>
    <property type="match status" value="1"/>
</dbReference>
<evidence type="ECO:0000256" key="2">
    <source>
        <dbReference type="SAM" id="SignalP"/>
    </source>
</evidence>
<dbReference type="InterPro" id="IPR006311">
    <property type="entry name" value="TAT_signal"/>
</dbReference>
<dbReference type="NCBIfam" id="TIGR01409">
    <property type="entry name" value="TAT_signal_seq"/>
    <property type="match status" value="1"/>
</dbReference>
<dbReference type="SUPFAM" id="SSF55347">
    <property type="entry name" value="Glyceraldehyde-3-phosphate dehydrogenase-like, C-terminal domain"/>
    <property type="match status" value="1"/>
</dbReference>
<evidence type="ECO:0000259" key="3">
    <source>
        <dbReference type="Pfam" id="PF01408"/>
    </source>
</evidence>
<dbReference type="InterPro" id="IPR050463">
    <property type="entry name" value="Gfo/Idh/MocA_oxidrdct_glycsds"/>
</dbReference>
<evidence type="ECO:0000256" key="1">
    <source>
        <dbReference type="SAM" id="MobiDB-lite"/>
    </source>
</evidence>
<evidence type="ECO:0000313" key="6">
    <source>
        <dbReference type="Proteomes" id="UP001597469"/>
    </source>
</evidence>
<dbReference type="Proteomes" id="UP001597469">
    <property type="component" value="Unassembled WGS sequence"/>
</dbReference>
<dbReference type="PANTHER" id="PTHR43818:SF5">
    <property type="entry name" value="OXIDOREDUCTASE FAMILY PROTEIN"/>
    <property type="match status" value="1"/>
</dbReference>
<dbReference type="InterPro" id="IPR000683">
    <property type="entry name" value="Gfo/Idh/MocA-like_OxRdtase_N"/>
</dbReference>
<dbReference type="InterPro" id="IPR019546">
    <property type="entry name" value="TAT_signal_bac_arc"/>
</dbReference>
<feature type="domain" description="Gfo/Idh/MocA-like oxidoreductase bacterial type C-terminal" evidence="4">
    <location>
        <begin position="212"/>
        <end position="272"/>
    </location>
</feature>
<gene>
    <name evidence="5" type="ORF">ACFSUS_12980</name>
</gene>
<sequence>MQSSSRRNFIKTLSAASALAATETIARPFSQVAPAYIPNLKKISPNDKIRFATIGMGIQGNFDTRAALRNPDVELVAVADLYNGRLEHAKSEYGNGKELFTTRDHREILARPDIDAVLVVTPDHWHDHITIAALKAGKNVYCEKPMVQHLNEGKAVIDAWKKSGKTMQVGSQRISSAAFQEAKRLVQTGEIGAINYIESTNDRFSAGGAWNYSIPPDASTQTVDWDRFLGDAPKHPFDAKRFFRWRNYKDYGTGVAGDLFIHLITGVHYVTDTMGPTRIFSSGNLAYWKDGRDVPDVMSCIMDYPQTDQHSAFQMVLRVNFANAGKINDATRIIGNEGEIRFSENNLVLTKHKLPQAPGYGGYDSFFTFTPEVQAEFVKQYDAQYPPETRTAEPVKEVKFEAPKDDDAHAKHFADFFKNVREGSQGTIEDPVFGFRAAAPVLACNQSYFEQKVIHWDPVTMTQKNPATATGKKAPTRTPAKKTVATAKTTAGKS</sequence>
<evidence type="ECO:0000259" key="4">
    <source>
        <dbReference type="Pfam" id="PF19051"/>
    </source>
</evidence>
<dbReference type="PANTHER" id="PTHR43818">
    <property type="entry name" value="BCDNA.GH03377"/>
    <property type="match status" value="1"/>
</dbReference>
<dbReference type="Pfam" id="PF01408">
    <property type="entry name" value="GFO_IDH_MocA"/>
    <property type="match status" value="1"/>
</dbReference>
<dbReference type="Pfam" id="PF19051">
    <property type="entry name" value="GFO_IDH_MocA_C2"/>
    <property type="match status" value="1"/>
</dbReference>
<dbReference type="SUPFAM" id="SSF51735">
    <property type="entry name" value="NAD(P)-binding Rossmann-fold domains"/>
    <property type="match status" value="1"/>
</dbReference>
<evidence type="ECO:0000313" key="5">
    <source>
        <dbReference type="EMBL" id="MFD2571551.1"/>
    </source>
</evidence>
<name>A0ABW5M606_9BACT</name>
<accession>A0ABW5M606</accession>
<dbReference type="PROSITE" id="PS51318">
    <property type="entry name" value="TAT"/>
    <property type="match status" value="1"/>
</dbReference>
<proteinExistence type="predicted"/>
<feature type="chain" id="PRO_5047266635" evidence="2">
    <location>
        <begin position="21"/>
        <end position="494"/>
    </location>
</feature>
<keyword evidence="6" id="KW-1185">Reference proteome</keyword>
<keyword evidence="2" id="KW-0732">Signal</keyword>
<organism evidence="5 6">
    <name type="scientific">Spirosoma soli</name>
    <dbReference type="NCBI Taxonomy" id="1770529"/>
    <lineage>
        <taxon>Bacteria</taxon>
        <taxon>Pseudomonadati</taxon>
        <taxon>Bacteroidota</taxon>
        <taxon>Cytophagia</taxon>
        <taxon>Cytophagales</taxon>
        <taxon>Cytophagaceae</taxon>
        <taxon>Spirosoma</taxon>
    </lineage>
</organism>
<protein>
    <submittedName>
        <fullName evidence="5">Gfo/Idh/MocA family protein</fullName>
    </submittedName>
</protein>
<dbReference type="EMBL" id="JBHULN010000007">
    <property type="protein sequence ID" value="MFD2571551.1"/>
    <property type="molecule type" value="Genomic_DNA"/>
</dbReference>
<dbReference type="InterPro" id="IPR043906">
    <property type="entry name" value="Gfo/Idh/MocA_OxRdtase_bact_C"/>
</dbReference>
<dbReference type="InterPro" id="IPR036291">
    <property type="entry name" value="NAD(P)-bd_dom_sf"/>
</dbReference>